<name>A0A091MKX7_9PASS</name>
<feature type="coiled-coil region" evidence="1">
    <location>
        <begin position="6"/>
        <end position="40"/>
    </location>
</feature>
<dbReference type="Proteomes" id="UP000053537">
    <property type="component" value="Unassembled WGS sequence"/>
</dbReference>
<protein>
    <submittedName>
        <fullName evidence="2">Centromere protein P</fullName>
    </submittedName>
</protein>
<keyword evidence="1" id="KW-0175">Coiled coil</keyword>
<dbReference type="AlphaFoldDB" id="A0A091MKX7"/>
<dbReference type="EMBL" id="KK829233">
    <property type="protein sequence ID" value="KFP75175.1"/>
    <property type="molecule type" value="Genomic_DNA"/>
</dbReference>
<dbReference type="PANTHER" id="PTHR28577">
    <property type="entry name" value="CENTROMERE PROTEIN P"/>
    <property type="match status" value="1"/>
</dbReference>
<organism evidence="2 3">
    <name type="scientific">Acanthisitta chloris</name>
    <name type="common">rifleman</name>
    <dbReference type="NCBI Taxonomy" id="57068"/>
    <lineage>
        <taxon>Eukaryota</taxon>
        <taxon>Metazoa</taxon>
        <taxon>Chordata</taxon>
        <taxon>Craniata</taxon>
        <taxon>Vertebrata</taxon>
        <taxon>Euteleostomi</taxon>
        <taxon>Archelosauria</taxon>
        <taxon>Archosauria</taxon>
        <taxon>Dinosauria</taxon>
        <taxon>Saurischia</taxon>
        <taxon>Theropoda</taxon>
        <taxon>Coelurosauria</taxon>
        <taxon>Aves</taxon>
        <taxon>Neognathae</taxon>
        <taxon>Neoaves</taxon>
        <taxon>Telluraves</taxon>
        <taxon>Australaves</taxon>
        <taxon>Passeriformes</taxon>
        <taxon>Acanthisittidae</taxon>
        <taxon>Acanthisitta</taxon>
    </lineage>
</organism>
<gene>
    <name evidence="2" type="ORF">N310_01780</name>
</gene>
<reference evidence="2 3" key="1">
    <citation type="submission" date="2014-04" db="EMBL/GenBank/DDBJ databases">
        <title>Genome evolution of avian class.</title>
        <authorList>
            <person name="Zhang G."/>
            <person name="Li C."/>
        </authorList>
    </citation>
    <scope>NUCLEOTIDE SEQUENCE [LARGE SCALE GENOMIC DNA]</scope>
    <source>
        <strain evidence="2">BGI_N310</strain>
    </source>
</reference>
<dbReference type="InterPro" id="IPR027801">
    <property type="entry name" value="CENP-P"/>
</dbReference>
<feature type="non-terminal residue" evidence="2">
    <location>
        <position position="188"/>
    </location>
</feature>
<dbReference type="PANTHER" id="PTHR28577:SF1">
    <property type="entry name" value="CENTROMERE PROTEIN P"/>
    <property type="match status" value="1"/>
</dbReference>
<accession>A0A091MKX7</accession>
<evidence type="ECO:0000313" key="3">
    <source>
        <dbReference type="Proteomes" id="UP000053537"/>
    </source>
</evidence>
<dbReference type="GO" id="GO:0034080">
    <property type="term" value="P:CENP-A containing chromatin assembly"/>
    <property type="evidence" value="ECO:0007669"/>
    <property type="project" value="InterPro"/>
</dbReference>
<evidence type="ECO:0000256" key="1">
    <source>
        <dbReference type="SAM" id="Coils"/>
    </source>
</evidence>
<dbReference type="Pfam" id="PF13096">
    <property type="entry name" value="CENP-P"/>
    <property type="match status" value="1"/>
</dbReference>
<sequence>MEKNICQVYEAEIQALEEEIKVLTEKYEEIQQEYTSFSDEEILKSIKLFQREILGENKGYKSPSNLIFQLENLETDLLFLMKFTGFQFTSHSKKTLERTGNRTVQKNRLSGKCHSLSFQLEFQLTKMQENVSSVITDLKIMMESEEGSDVSKFVSRAEECRSLLKFFRSISSYAEWHEHRRNTFLHFK</sequence>
<dbReference type="GO" id="GO:0005634">
    <property type="term" value="C:nucleus"/>
    <property type="evidence" value="ECO:0007669"/>
    <property type="project" value="TreeGrafter"/>
</dbReference>
<keyword evidence="3" id="KW-1185">Reference proteome</keyword>
<evidence type="ECO:0000313" key="2">
    <source>
        <dbReference type="EMBL" id="KFP75175.1"/>
    </source>
</evidence>
<dbReference type="GO" id="GO:0000775">
    <property type="term" value="C:chromosome, centromeric region"/>
    <property type="evidence" value="ECO:0007669"/>
    <property type="project" value="InterPro"/>
</dbReference>
<proteinExistence type="predicted"/>